<dbReference type="InterPro" id="IPR045851">
    <property type="entry name" value="AMP-bd_C_sf"/>
</dbReference>
<feature type="compositionally biased region" description="Low complexity" evidence="1">
    <location>
        <begin position="1379"/>
        <end position="1391"/>
    </location>
</feature>
<dbReference type="SUPFAM" id="SSF56801">
    <property type="entry name" value="Acetyl-CoA synthetase-like"/>
    <property type="match status" value="2"/>
</dbReference>
<dbReference type="Proteomes" id="UP001165090">
    <property type="component" value="Unassembled WGS sequence"/>
</dbReference>
<proteinExistence type="predicted"/>
<dbReference type="Gene3D" id="3.40.50.12780">
    <property type="entry name" value="N-terminal domain of ligase-like"/>
    <property type="match status" value="2"/>
</dbReference>
<feature type="compositionally biased region" description="Acidic residues" evidence="1">
    <location>
        <begin position="653"/>
        <end position="665"/>
    </location>
</feature>
<dbReference type="PANTHER" id="PTHR44394">
    <property type="entry name" value="BETA-ALANINE-ACTIVATING ENZYME"/>
    <property type="match status" value="1"/>
</dbReference>
<feature type="compositionally biased region" description="Pro residues" evidence="1">
    <location>
        <begin position="1749"/>
        <end position="1761"/>
    </location>
</feature>
<feature type="region of interest" description="Disordered" evidence="1">
    <location>
        <begin position="206"/>
        <end position="258"/>
    </location>
</feature>
<feature type="region of interest" description="Disordered" evidence="1">
    <location>
        <begin position="1263"/>
        <end position="1292"/>
    </location>
</feature>
<dbReference type="InterPro" id="IPR000873">
    <property type="entry name" value="AMP-dep_synth/lig_dom"/>
</dbReference>
<dbReference type="InterPro" id="IPR042099">
    <property type="entry name" value="ANL_N_sf"/>
</dbReference>
<feature type="compositionally biased region" description="Gly residues" evidence="1">
    <location>
        <begin position="1263"/>
        <end position="1272"/>
    </location>
</feature>
<feature type="region of interest" description="Disordered" evidence="1">
    <location>
        <begin position="1677"/>
        <end position="1713"/>
    </location>
</feature>
<feature type="compositionally biased region" description="Polar residues" evidence="1">
    <location>
        <begin position="1774"/>
        <end position="1784"/>
    </location>
</feature>
<feature type="region of interest" description="Disordered" evidence="1">
    <location>
        <begin position="1298"/>
        <end position="1317"/>
    </location>
</feature>
<feature type="region of interest" description="Disordered" evidence="1">
    <location>
        <begin position="573"/>
        <end position="615"/>
    </location>
</feature>
<dbReference type="InterPro" id="IPR052091">
    <property type="entry name" value="Beta-ala_Activ/Resist"/>
</dbReference>
<evidence type="ECO:0000259" key="2">
    <source>
        <dbReference type="Pfam" id="PF00501"/>
    </source>
</evidence>
<feature type="compositionally biased region" description="Low complexity" evidence="1">
    <location>
        <begin position="1132"/>
        <end position="1152"/>
    </location>
</feature>
<feature type="region of interest" description="Disordered" evidence="1">
    <location>
        <begin position="308"/>
        <end position="379"/>
    </location>
</feature>
<dbReference type="Gene3D" id="3.30.300.30">
    <property type="match status" value="1"/>
</dbReference>
<feature type="compositionally biased region" description="Pro residues" evidence="1">
    <location>
        <begin position="308"/>
        <end position="318"/>
    </location>
</feature>
<keyword evidence="4" id="KW-1185">Reference proteome</keyword>
<dbReference type="Pfam" id="PF00501">
    <property type="entry name" value="AMP-binding"/>
    <property type="match status" value="2"/>
</dbReference>
<evidence type="ECO:0000313" key="4">
    <source>
        <dbReference type="Proteomes" id="UP001165090"/>
    </source>
</evidence>
<feature type="compositionally biased region" description="Pro residues" evidence="1">
    <location>
        <begin position="206"/>
        <end position="216"/>
    </location>
</feature>
<feature type="region of interest" description="Disordered" evidence="1">
    <location>
        <begin position="1132"/>
        <end position="1166"/>
    </location>
</feature>
<comment type="caution">
    <text evidence="3">The sequence shown here is derived from an EMBL/GenBank/DDBJ whole genome shotgun (WGS) entry which is preliminary data.</text>
</comment>
<feature type="region of interest" description="Disordered" evidence="1">
    <location>
        <begin position="1012"/>
        <end position="1037"/>
    </location>
</feature>
<feature type="region of interest" description="Disordered" evidence="1">
    <location>
        <begin position="2022"/>
        <end position="2052"/>
    </location>
</feature>
<evidence type="ECO:0000313" key="3">
    <source>
        <dbReference type="EMBL" id="GLI64440.1"/>
    </source>
</evidence>
<feature type="region of interest" description="Disordered" evidence="1">
    <location>
        <begin position="649"/>
        <end position="686"/>
    </location>
</feature>
<dbReference type="InterPro" id="IPR011047">
    <property type="entry name" value="Quinoprotein_ADH-like_sf"/>
</dbReference>
<feature type="domain" description="AMP-dependent synthetase/ligase" evidence="2">
    <location>
        <begin position="132"/>
        <end position="300"/>
    </location>
</feature>
<feature type="domain" description="AMP-dependent synthetase/ligase" evidence="2">
    <location>
        <begin position="461"/>
        <end position="556"/>
    </location>
</feature>
<dbReference type="PANTHER" id="PTHR44394:SF1">
    <property type="entry name" value="BETA-ALANINE-ACTIVATING ENZYME"/>
    <property type="match status" value="1"/>
</dbReference>
<protein>
    <recommendedName>
        <fullName evidence="2">AMP-dependent synthetase/ligase domain-containing protein</fullName>
    </recommendedName>
</protein>
<dbReference type="SUPFAM" id="SSF50998">
    <property type="entry name" value="Quinoprotein alcohol dehydrogenase-like"/>
    <property type="match status" value="1"/>
</dbReference>
<feature type="region of interest" description="Disordered" evidence="1">
    <location>
        <begin position="1367"/>
        <end position="1392"/>
    </location>
</feature>
<evidence type="ECO:0000256" key="1">
    <source>
        <dbReference type="SAM" id="MobiDB-lite"/>
    </source>
</evidence>
<organism evidence="3 4">
    <name type="scientific">Volvox africanus</name>
    <dbReference type="NCBI Taxonomy" id="51714"/>
    <lineage>
        <taxon>Eukaryota</taxon>
        <taxon>Viridiplantae</taxon>
        <taxon>Chlorophyta</taxon>
        <taxon>core chlorophytes</taxon>
        <taxon>Chlorophyceae</taxon>
        <taxon>CS clade</taxon>
        <taxon>Chlamydomonadales</taxon>
        <taxon>Volvocaceae</taxon>
        <taxon>Volvox</taxon>
    </lineage>
</organism>
<sequence>MTLCHGASEIWRKARAVLLSPEAAAAAVFDASTGVRLPFSDLAQQVLHLQALIQSWLENASDTGTRKAPSLAEAVLRHHSPGPLEIPDPPSSSEACEFNGITMQEANEGGDGEGRVGCLSGMSVASSVPALVAVFSHASLDYIRMVLAVMASGAAFLPLDPSWPPSRIAAVVFLARPALLLTNTANQHLLPPELLYSPYRVCVVPPPPQPPQPMPPLRHQLQDQDQERQNLSPTFTKRCEDSSTATTTDGDEGSGVRRRRCAVQGQDLPYFAVLYTSGSTGEPLGVCMCESAWLKRIAWMQRRYPLRPPGTLPSPPAMPQLSSTPYQQPGTLESGGVSSPGDTGPQVAIKSGPSKLDNRVSVGQDECAGDDDNGGVDDSYGGSGPGSVVCFSTAVSFVDHLWQLLAPILAPSCEVEGGSVLDREAFPAATVRAQHGAPAAAPGPAVAPTAEAVRPAGPCSVLIPPPGAVLQPELFVGLLADHGVSHLVSVPSLLRHLLPALRAGRHRLSRLRLLVSSGEPLAVDLAAELSKGLPDGARLLNLYGCTEVTADCTWFEVECGAAEAGPGVLQATGKAGGRKGLQQVGKEALDRDTDEGAADTAGSGGGAAAAASQSTSGGEWVVERAGASAAASAWVPAGWPINDTQILIAPPQDDMDSDTSLDDEAGGSGGGDAGKEGPDGTGLVPTAGNGVVTAAAVTPLPLGSVGEVWVGGSCLSAGYYIPPASAGVCDGDGDTNARPEGDAGPARVDQVIEKGACAHWPVPTNRFRRLRLTADQATRVATADGLTPFRDTTYFRTGDLGRLSSSGYLQLLGRVDRQIKVAGVRLDLGEVEALLASHPLVHEVAVVRWAQAMTQVSRRALDHHGGSGIPLVDAALAAAEVTAMEEFEGMDLGNKQVERDPREAGEAGMKGTKLFPIRSQQLEPPARANESPELLAYLVLAPPPENVAVAAAASAGASASGSITSDSYLPAPVSEAVAAGLRNWLSQHLALRGGLRLHFLSLTQLPRNPAGKLMRRQLPRPPPLMSRQPAPEEHWGLRPPDTQLQLNATSRHQRQPPSIGVDPFSEMAVMWAIVTATGLTGLEATTDMFSAGMSSLEAVQVAALLCTDVRLVLSYRTPRTLAAALRAAVGNAGSSRAGSSSANGADDSVVSGRGAGSAGPPAKRPRLERTCLQALTAPLVPSALPKPFSAASMNKSVVGSPGGSFAAAEVALRTHETNAPGGDTSVAAILSADATGILGGDGQADSRFKDAVRACRKLRWQRGGDGGGGGDCGHGRDEAIDDESNAGGEGGFHAAAGVTEEEEEAEDNTTVPAVPISEARSDRGGLWGRWRYRLGRCVDAPVLHVSLDSDFAPDLCQKHDCHKKISKRESDRHNHHHQQQQPAAASGPAAPRLGLARGSNLSRCCVRAIVACSHDGDVACLDEATGVPYWQVRLPARVEAGLAIAWGSNRGGGCGDTGVDARLITSSAFSTVLDVAAVGGTAILSVSPAGEAAVGIKAGQDAYTRRDDGGHVRFATDCITDPDTRRHSSDTVRAPLPQQQPYMIPYVIAACGNGVLYSLDLADGFERGSVDCGGEFKSPPVCDPWVGAIWATGHSRQLVVMRPPDLELGRIPLGAAMSISAAFASIRQSPATHDGPKVATTLEPTSVQQDGTASPHGDATVTATPNRWQEPACGYLPIGHGGAIHHARQQRQQRQQREQCQQEKQQQEQLVRHSSAAPLLRMALIATLDGRTHAIRVDIIETRITSSQPPQPPQPLPPSPGPRGREHSGHISCPSGNNSTTPQGPLQLRLSRLWSLDGPAPVFSALLVLPGAPPLRDQRGQDPHMDGGATVIVGHVIGSVRAFQLESGLHPSDREAAPPSLRWGTQLQGNLFADLVFLPAPRTSHAGFILAATHAGLMYGMDAAYGNIIWTLDLASGPISAAPALVRIPTWFIPALAGPAAKASSRYLGKEEDGEACAIMAVCASNGTLCLVRLDCSTTGAGPASGGSGVGASMEATMVAQSHFPGEVFSSPVLLLRKPQLPVRDCPDTEPRSARQAAPLKPSPLQQPAPGHTSLLLGVQQYKHTAADTAVYPFPDTSVDAGCDEISGARGCGRMKFGNDEPGSTGGGCCGAVEKHTAITLSLFIGCRDDCVYAVDVEVDAAIRKRRGSGVCA</sequence>
<reference evidence="3 4" key="1">
    <citation type="journal article" date="2023" name="IScience">
        <title>Expanded male sex-determining region conserved during the evolution of homothallism in the green alga Volvox.</title>
        <authorList>
            <person name="Yamamoto K."/>
            <person name="Matsuzaki R."/>
            <person name="Mahakham W."/>
            <person name="Heman W."/>
            <person name="Sekimoto H."/>
            <person name="Kawachi M."/>
            <person name="Minakuchi Y."/>
            <person name="Toyoda A."/>
            <person name="Nozaki H."/>
        </authorList>
    </citation>
    <scope>NUCLEOTIDE SEQUENCE [LARGE SCALE GENOMIC DNA]</scope>
    <source>
        <strain evidence="3 4">NIES-4468</strain>
    </source>
</reference>
<gene>
    <name evidence="3" type="ORF">VaNZ11_007710</name>
</gene>
<dbReference type="EMBL" id="BSDZ01000019">
    <property type="protein sequence ID" value="GLI64440.1"/>
    <property type="molecule type" value="Genomic_DNA"/>
</dbReference>
<feature type="region of interest" description="Disordered" evidence="1">
    <location>
        <begin position="1742"/>
        <end position="1785"/>
    </location>
</feature>
<feature type="compositionally biased region" description="Polar residues" evidence="1">
    <location>
        <begin position="320"/>
        <end position="341"/>
    </location>
</feature>
<name>A0ABQ5S3F2_9CHLO</name>
<accession>A0ABQ5S3F2</accession>